<proteinExistence type="predicted"/>
<dbReference type="Pfam" id="PF19866">
    <property type="entry name" value="DUF6339"/>
    <property type="match status" value="1"/>
</dbReference>
<sequence>MSILFPRLLPSESDRLFSGMRGRTPSELREQAGNSSLRAVFAATGGTRVTRNELQLLATTIETLAIAGGYPEMPGTAQRNQFDRAVARHLHQHTGMTPGEASQRQVWAFLGLVLVPHVCAWRFPMKDGVYVADRFKGSDLTRHTLARLWTRAHVLYDSAAPDPYALMDAVGEADLDQIMARRRAVAATPALVRAIVRAHVEDSNSGEDTPARAVLRDSLQRLLRLTAFLDLDWIPEEQILQLVREQRIESRKHLDVA</sequence>
<reference evidence="1 2" key="1">
    <citation type="submission" date="2016-10" db="EMBL/GenBank/DDBJ databases">
        <authorList>
            <person name="de Groot N.N."/>
        </authorList>
    </citation>
    <scope>NUCLEOTIDE SEQUENCE [LARGE SCALE GENOMIC DNA]</scope>
    <source>
        <strain evidence="1 2">DSM 43019</strain>
    </source>
</reference>
<gene>
    <name evidence="1" type="ORF">SAMN05421541_1306</name>
</gene>
<evidence type="ECO:0000313" key="2">
    <source>
        <dbReference type="Proteomes" id="UP000199645"/>
    </source>
</evidence>
<name>A0A1I2MNP9_9ACTN</name>
<keyword evidence="2" id="KW-1185">Reference proteome</keyword>
<dbReference type="AlphaFoldDB" id="A0A1I2MNP9"/>
<dbReference type="EMBL" id="FONV01000030">
    <property type="protein sequence ID" value="SFF91016.1"/>
    <property type="molecule type" value="Genomic_DNA"/>
</dbReference>
<organism evidence="1 2">
    <name type="scientific">Actinoplanes philippinensis</name>
    <dbReference type="NCBI Taxonomy" id="35752"/>
    <lineage>
        <taxon>Bacteria</taxon>
        <taxon>Bacillati</taxon>
        <taxon>Actinomycetota</taxon>
        <taxon>Actinomycetes</taxon>
        <taxon>Micromonosporales</taxon>
        <taxon>Micromonosporaceae</taxon>
        <taxon>Actinoplanes</taxon>
    </lineage>
</organism>
<dbReference type="Proteomes" id="UP000199645">
    <property type="component" value="Unassembled WGS sequence"/>
</dbReference>
<accession>A0A1I2MNP9</accession>
<protein>
    <submittedName>
        <fullName evidence="1">Uncharacterized protein</fullName>
    </submittedName>
</protein>
<dbReference type="InterPro" id="IPR045920">
    <property type="entry name" value="DUF6339"/>
</dbReference>
<evidence type="ECO:0000313" key="1">
    <source>
        <dbReference type="EMBL" id="SFF91016.1"/>
    </source>
</evidence>
<dbReference type="STRING" id="35752.SAMN05421541_1306"/>